<dbReference type="Pfam" id="PF04978">
    <property type="entry name" value="MST"/>
    <property type="match status" value="1"/>
</dbReference>
<protein>
    <submittedName>
        <fullName evidence="1">DinB family protein</fullName>
    </submittedName>
</protein>
<dbReference type="Proteomes" id="UP000632289">
    <property type="component" value="Unassembled WGS sequence"/>
</dbReference>
<dbReference type="AlphaFoldDB" id="A0A927EYU5"/>
<dbReference type="SUPFAM" id="SSF109854">
    <property type="entry name" value="DinB/YfiT-like putative metalloenzymes"/>
    <property type="match status" value="1"/>
</dbReference>
<organism evidence="1 2">
    <name type="scientific">Streptomyces chumphonensis</name>
    <dbReference type="NCBI Taxonomy" id="1214925"/>
    <lineage>
        <taxon>Bacteria</taxon>
        <taxon>Bacillati</taxon>
        <taxon>Actinomycetota</taxon>
        <taxon>Actinomycetes</taxon>
        <taxon>Kitasatosporales</taxon>
        <taxon>Streptomycetaceae</taxon>
        <taxon>Streptomyces</taxon>
    </lineage>
</organism>
<sequence>MPTPVAPETHGDERGALLAYLDAQRGGIRRAALGLTEEQAWSAPSASACSVAGLIKHVALCERGWLRTMTGRPVDYTDPAVMAEWSNSFLREEGDTVAGVLALYDGVASATERAVRAVASMDETFLLPEAPWDAGGPRSWRWALLHLIEEVARHAGHADVVRETIDGKGAFELVAEAHEA</sequence>
<reference evidence="1" key="1">
    <citation type="submission" date="2020-09" db="EMBL/GenBank/DDBJ databases">
        <title>Secondary metabolite and genome analysis of marine Streptomyces chumphonensis KK1-2T.</title>
        <authorList>
            <person name="Phongsopitanun W."/>
            <person name="Kanchanasin P."/>
            <person name="Pittayakhajonwut P."/>
            <person name="Suwanborirux K."/>
            <person name="Tanasupawat S."/>
        </authorList>
    </citation>
    <scope>NUCLEOTIDE SEQUENCE</scope>
    <source>
        <strain evidence="1">KK1-2</strain>
    </source>
</reference>
<dbReference type="InterPro" id="IPR007061">
    <property type="entry name" value="MST-like"/>
</dbReference>
<dbReference type="RefSeq" id="WP_191209444.1">
    <property type="nucleotide sequence ID" value="NZ_BAABKL010000050.1"/>
</dbReference>
<proteinExistence type="predicted"/>
<dbReference type="InterPro" id="IPR034660">
    <property type="entry name" value="DinB/YfiT-like"/>
</dbReference>
<comment type="caution">
    <text evidence="1">The sequence shown here is derived from an EMBL/GenBank/DDBJ whole genome shotgun (WGS) entry which is preliminary data.</text>
</comment>
<name>A0A927EYU5_9ACTN</name>
<evidence type="ECO:0000313" key="1">
    <source>
        <dbReference type="EMBL" id="MBD3932156.1"/>
    </source>
</evidence>
<evidence type="ECO:0000313" key="2">
    <source>
        <dbReference type="Proteomes" id="UP000632289"/>
    </source>
</evidence>
<keyword evidence="2" id="KW-1185">Reference proteome</keyword>
<gene>
    <name evidence="1" type="ORF">IF129_11410</name>
</gene>
<dbReference type="Gene3D" id="1.20.120.450">
    <property type="entry name" value="dinb family like domain"/>
    <property type="match status" value="1"/>
</dbReference>
<dbReference type="EMBL" id="JACXYU010000004">
    <property type="protein sequence ID" value="MBD3932156.1"/>
    <property type="molecule type" value="Genomic_DNA"/>
</dbReference>
<accession>A0A927EYU5</accession>